<keyword evidence="5" id="KW-1185">Reference proteome</keyword>
<evidence type="ECO:0000259" key="3">
    <source>
        <dbReference type="PROSITE" id="PS51898"/>
    </source>
</evidence>
<dbReference type="PANTHER" id="PTHR34605:SF3">
    <property type="entry name" value="P CELL-TYPE AGGLUTINATION PROTEIN MAP4-LIKE-RELATED"/>
    <property type="match status" value="1"/>
</dbReference>
<evidence type="ECO:0000313" key="5">
    <source>
        <dbReference type="Proteomes" id="UP000663570"/>
    </source>
</evidence>
<dbReference type="Proteomes" id="UP000663570">
    <property type="component" value="Chromosome"/>
</dbReference>
<dbReference type="InterPro" id="IPR052925">
    <property type="entry name" value="Phage_Integrase-like_Recomb"/>
</dbReference>
<keyword evidence="1" id="KW-0238">DNA-binding</keyword>
<evidence type="ECO:0000313" key="4">
    <source>
        <dbReference type="EMBL" id="QSI78780.1"/>
    </source>
</evidence>
<sequence length="276" mass="30350">MRHFVAFGGTVPASGSVVANYIAEFAGWHTIATIQRRLNAIRHAHAELGLPSPTDSAEVRAALRGAKRRFGSAQRQAEPVTRTLLSRIIKTMARTPLDYRDRALLLLGFAGAFRRSELEALCVADLKRTPEGILIRLKRSKTDQEQIGRSIPVPATGGSLCPVRALESWLKLAKIDAGPVFRRLARSGRVREQRLSAAYISEIVKQRVSSVGEDPDKYSAHSLRAGLVTEAARAGVPSWKIRQITGHRSDAMLSRYIRDAELWQNNAATKVLGAAR</sequence>
<dbReference type="Pfam" id="PF00589">
    <property type="entry name" value="Phage_integrase"/>
    <property type="match status" value="1"/>
</dbReference>
<dbReference type="CDD" id="cd00799">
    <property type="entry name" value="INT_Cre_C"/>
    <property type="match status" value="1"/>
</dbReference>
<dbReference type="InterPro" id="IPR013762">
    <property type="entry name" value="Integrase-like_cat_sf"/>
</dbReference>
<dbReference type="SUPFAM" id="SSF47823">
    <property type="entry name" value="lambda integrase-like, N-terminal domain"/>
    <property type="match status" value="1"/>
</dbReference>
<organism evidence="4 5">
    <name type="scientific">Niveibacterium microcysteis</name>
    <dbReference type="NCBI Taxonomy" id="2811415"/>
    <lineage>
        <taxon>Bacteria</taxon>
        <taxon>Pseudomonadati</taxon>
        <taxon>Pseudomonadota</taxon>
        <taxon>Betaproteobacteria</taxon>
        <taxon>Rhodocyclales</taxon>
        <taxon>Rhodocyclaceae</taxon>
        <taxon>Niveibacterium</taxon>
    </lineage>
</organism>
<dbReference type="Gene3D" id="1.10.443.10">
    <property type="entry name" value="Intergrase catalytic core"/>
    <property type="match status" value="1"/>
</dbReference>
<dbReference type="SUPFAM" id="SSF56349">
    <property type="entry name" value="DNA breaking-rejoining enzymes"/>
    <property type="match status" value="1"/>
</dbReference>
<dbReference type="EMBL" id="CP071060">
    <property type="protein sequence ID" value="QSI78780.1"/>
    <property type="molecule type" value="Genomic_DNA"/>
</dbReference>
<dbReference type="RefSeq" id="WP_206256149.1">
    <property type="nucleotide sequence ID" value="NZ_CP071060.1"/>
</dbReference>
<dbReference type="PROSITE" id="PS51898">
    <property type="entry name" value="TYR_RECOMBINASE"/>
    <property type="match status" value="1"/>
</dbReference>
<dbReference type="InterPro" id="IPR002104">
    <property type="entry name" value="Integrase_catalytic"/>
</dbReference>
<dbReference type="InterPro" id="IPR011010">
    <property type="entry name" value="DNA_brk_join_enz"/>
</dbReference>
<accession>A0ABX7MAK7</accession>
<reference evidence="4 5" key="1">
    <citation type="submission" date="2021-02" db="EMBL/GenBank/DDBJ databases">
        <title>Niveibacterium changnyeongensis HC41.</title>
        <authorList>
            <person name="Kang M."/>
        </authorList>
    </citation>
    <scope>NUCLEOTIDE SEQUENCE [LARGE SCALE GENOMIC DNA]</scope>
    <source>
        <strain evidence="4 5">HC41</strain>
    </source>
</reference>
<name>A0ABX7MAK7_9RHOO</name>
<proteinExistence type="predicted"/>
<evidence type="ECO:0000256" key="2">
    <source>
        <dbReference type="ARBA" id="ARBA00023172"/>
    </source>
</evidence>
<keyword evidence="2" id="KW-0233">DNA recombination</keyword>
<feature type="domain" description="Tyr recombinase" evidence="3">
    <location>
        <begin position="75"/>
        <end position="269"/>
    </location>
</feature>
<dbReference type="Gene3D" id="1.10.150.130">
    <property type="match status" value="1"/>
</dbReference>
<gene>
    <name evidence="4" type="ORF">JY500_09315</name>
</gene>
<dbReference type="InterPro" id="IPR010998">
    <property type="entry name" value="Integrase_recombinase_N"/>
</dbReference>
<protein>
    <submittedName>
        <fullName evidence="4">Site-specific integrase</fullName>
    </submittedName>
</protein>
<evidence type="ECO:0000256" key="1">
    <source>
        <dbReference type="ARBA" id="ARBA00023125"/>
    </source>
</evidence>
<dbReference type="PANTHER" id="PTHR34605">
    <property type="entry name" value="PHAGE_INTEGRASE DOMAIN-CONTAINING PROTEIN"/>
    <property type="match status" value="1"/>
</dbReference>